<reference evidence="1 2" key="1">
    <citation type="submission" date="2021-12" db="EMBL/GenBank/DDBJ databases">
        <title>Genome sequencing of bacteria with rrn-lacking chromosome and rrn-plasmid.</title>
        <authorList>
            <person name="Anda M."/>
            <person name="Iwasaki W."/>
        </authorList>
    </citation>
    <scope>NUCLEOTIDE SEQUENCE [LARGE SCALE GENOMIC DNA]</scope>
    <source>
        <strain evidence="1 2">DSM 100852</strain>
    </source>
</reference>
<sequence length="53" mass="5911">MYLLGETPEPKQKTYGNPRGIGLCRFSASCIHKNNSDEKLRTPTQSLAVKPSF</sequence>
<name>A0AAU9DJC0_9BACT</name>
<evidence type="ECO:0000313" key="1">
    <source>
        <dbReference type="EMBL" id="BDD11290.1"/>
    </source>
</evidence>
<dbReference type="EMBL" id="AP025314">
    <property type="protein sequence ID" value="BDD11290.1"/>
    <property type="molecule type" value="Genomic_DNA"/>
</dbReference>
<dbReference type="Proteomes" id="UP001348817">
    <property type="component" value="Chromosome"/>
</dbReference>
<gene>
    <name evidence="1" type="ORF">FUAX_37220</name>
</gene>
<proteinExistence type="predicted"/>
<organism evidence="1 2">
    <name type="scientific">Fulvitalea axinellae</name>
    <dbReference type="NCBI Taxonomy" id="1182444"/>
    <lineage>
        <taxon>Bacteria</taxon>
        <taxon>Pseudomonadati</taxon>
        <taxon>Bacteroidota</taxon>
        <taxon>Cytophagia</taxon>
        <taxon>Cytophagales</taxon>
        <taxon>Persicobacteraceae</taxon>
        <taxon>Fulvitalea</taxon>
    </lineage>
</organism>
<dbReference type="AlphaFoldDB" id="A0AAU9DJC0"/>
<protein>
    <submittedName>
        <fullName evidence="1">Uncharacterized protein</fullName>
    </submittedName>
</protein>
<accession>A0AAU9DJC0</accession>
<keyword evidence="2" id="KW-1185">Reference proteome</keyword>
<evidence type="ECO:0000313" key="2">
    <source>
        <dbReference type="Proteomes" id="UP001348817"/>
    </source>
</evidence>
<dbReference type="KEGG" id="fax:FUAX_37220"/>